<dbReference type="PANTHER" id="PTHR32234">
    <property type="entry name" value="THIOL:DISULFIDE INTERCHANGE PROTEIN DSBD"/>
    <property type="match status" value="1"/>
</dbReference>
<dbReference type="Gene3D" id="3.40.30.10">
    <property type="entry name" value="Glutaredoxin"/>
    <property type="match status" value="1"/>
</dbReference>
<dbReference type="AlphaFoldDB" id="A0A979GC74"/>
<keyword evidence="1" id="KW-0732">Signal</keyword>
<dbReference type="Pfam" id="PF00085">
    <property type="entry name" value="Thioredoxin"/>
    <property type="match status" value="1"/>
</dbReference>
<dbReference type="SMR" id="A0A979GC74"/>
<sequence length="161" mass="17665">MRIKLFRSAMLAGCLALIASAYSSRVLAQQKAPQEIKFSSKAYKEVLATAKAAHKKVFIDAYATWCAPCKELRKHTFNDPKAAAYFNKNFVNFTIDVEKGEGIALAKTWQVDGLPTLLIVDEKGQVLANHVGFVDGDGLIQFAKEATENIQSKGSKPASKR</sequence>
<evidence type="ECO:0000256" key="1">
    <source>
        <dbReference type="SAM" id="SignalP"/>
    </source>
</evidence>
<feature type="signal peptide" evidence="1">
    <location>
        <begin position="1"/>
        <end position="28"/>
    </location>
</feature>
<evidence type="ECO:0000313" key="3">
    <source>
        <dbReference type="EMBL" id="ACU64517.1"/>
    </source>
</evidence>
<evidence type="ECO:0000259" key="2">
    <source>
        <dbReference type="PROSITE" id="PS51352"/>
    </source>
</evidence>
<feature type="domain" description="Thioredoxin" evidence="2">
    <location>
        <begin position="26"/>
        <end position="148"/>
    </location>
</feature>
<accession>A0A979GC74</accession>
<dbReference type="OrthoDB" id="120730at2"/>
<feature type="chain" id="PRO_5038068298" evidence="1">
    <location>
        <begin position="29"/>
        <end position="161"/>
    </location>
</feature>
<dbReference type="InterPro" id="IPR036249">
    <property type="entry name" value="Thioredoxin-like_sf"/>
</dbReference>
<dbReference type="RefSeq" id="WP_012794680.1">
    <property type="nucleotide sequence ID" value="NC_013132.1"/>
</dbReference>
<dbReference type="GO" id="GO:0015035">
    <property type="term" value="F:protein-disulfide reductase activity"/>
    <property type="evidence" value="ECO:0007669"/>
    <property type="project" value="TreeGrafter"/>
</dbReference>
<gene>
    <name evidence="3" type="ordered locus">Cpin_7116</name>
</gene>
<dbReference type="GO" id="GO:0045454">
    <property type="term" value="P:cell redox homeostasis"/>
    <property type="evidence" value="ECO:0007669"/>
    <property type="project" value="TreeGrafter"/>
</dbReference>
<organism evidence="3 4">
    <name type="scientific">Chitinophaga pinensis (strain ATCC 43595 / DSM 2588 / LMG 13176 / NBRC 15968 / NCIMB 11800 / UQM 2034)</name>
    <dbReference type="NCBI Taxonomy" id="485918"/>
    <lineage>
        <taxon>Bacteria</taxon>
        <taxon>Pseudomonadati</taxon>
        <taxon>Bacteroidota</taxon>
        <taxon>Chitinophagia</taxon>
        <taxon>Chitinophagales</taxon>
        <taxon>Chitinophagaceae</taxon>
        <taxon>Chitinophaga</taxon>
    </lineage>
</organism>
<dbReference type="InterPro" id="IPR013766">
    <property type="entry name" value="Thioredoxin_domain"/>
</dbReference>
<dbReference type="KEGG" id="cpi:Cpin_7116"/>
<dbReference type="PROSITE" id="PS51352">
    <property type="entry name" value="THIOREDOXIN_2"/>
    <property type="match status" value="1"/>
</dbReference>
<name>A0A979GC74_CHIPD</name>
<dbReference type="EMBL" id="CP001699">
    <property type="protein sequence ID" value="ACU64517.1"/>
    <property type="molecule type" value="Genomic_DNA"/>
</dbReference>
<protein>
    <submittedName>
        <fullName evidence="3">Thioredoxin domain protein</fullName>
    </submittedName>
</protein>
<reference evidence="4" key="1">
    <citation type="submission" date="2009-08" db="EMBL/GenBank/DDBJ databases">
        <title>The complete genome of Chitinophaga pinensis DSM 2588.</title>
        <authorList>
            <consortium name="US DOE Joint Genome Institute (JGI-PGF)"/>
            <person name="Lucas S."/>
            <person name="Copeland A."/>
            <person name="Lapidus A."/>
            <person name="Glavina del Rio T."/>
            <person name="Dalin E."/>
            <person name="Tice H."/>
            <person name="Bruce D."/>
            <person name="Goodwin L."/>
            <person name="Pitluck S."/>
            <person name="Kyrpides N."/>
            <person name="Mavromatis K."/>
            <person name="Ivanova N."/>
            <person name="Mikhailova N."/>
            <person name="Sims D."/>
            <person name="Meinche L."/>
            <person name="Brettin T."/>
            <person name="Detter J.C."/>
            <person name="Han C."/>
            <person name="Larimer F."/>
            <person name="Land M."/>
            <person name="Hauser L."/>
            <person name="Markowitz V."/>
            <person name="Cheng J.-F."/>
            <person name="Hugenholtz P."/>
            <person name="Woyke T."/>
            <person name="Wu D."/>
            <person name="Spring S."/>
            <person name="Klenk H.-P."/>
            <person name="Eisen J.A."/>
        </authorList>
    </citation>
    <scope>NUCLEOTIDE SEQUENCE [LARGE SCALE GENOMIC DNA]</scope>
    <source>
        <strain evidence="4">ATCC 43595 / DSM 2588 / LMG 13176 / NBRC 15968 / NCIMB 11800 / UQM 2034</strain>
    </source>
</reference>
<reference evidence="3 4" key="2">
    <citation type="journal article" date="2010" name="Stand. Genomic Sci.">
        <title>Complete genome sequence of Chitinophaga pinensis type strain (UQM 2034).</title>
        <authorList>
            <person name="Glavina Del Rio T."/>
            <person name="Abt B."/>
            <person name="Spring S."/>
            <person name="Lapidus A."/>
            <person name="Nolan M."/>
            <person name="Tice H."/>
            <person name="Copeland A."/>
            <person name="Cheng J.F."/>
            <person name="Chen F."/>
            <person name="Bruce D."/>
            <person name="Goodwin L."/>
            <person name="Pitluck S."/>
            <person name="Ivanova N."/>
            <person name="Mavromatis K."/>
            <person name="Mikhailova N."/>
            <person name="Pati A."/>
            <person name="Chen A."/>
            <person name="Palaniappan K."/>
            <person name="Land M."/>
            <person name="Hauser L."/>
            <person name="Chang Y.J."/>
            <person name="Jeffries C.D."/>
            <person name="Chain P."/>
            <person name="Saunders E."/>
            <person name="Detter J.C."/>
            <person name="Brettin T."/>
            <person name="Rohde M."/>
            <person name="Goker M."/>
            <person name="Bristow J."/>
            <person name="Eisen J.A."/>
            <person name="Markowitz V."/>
            <person name="Hugenholtz P."/>
            <person name="Kyrpides N.C."/>
            <person name="Klenk H.P."/>
            <person name="Lucas S."/>
        </authorList>
    </citation>
    <scope>NUCLEOTIDE SEQUENCE [LARGE SCALE GENOMIC DNA]</scope>
    <source>
        <strain evidence="4">ATCC 43595 / DSM 2588 / LMG 13176 / NBRC 15968 / NCIMB 11800 / UQM 2034</strain>
    </source>
</reference>
<proteinExistence type="predicted"/>
<dbReference type="SUPFAM" id="SSF52833">
    <property type="entry name" value="Thioredoxin-like"/>
    <property type="match status" value="1"/>
</dbReference>
<dbReference type="PANTHER" id="PTHR32234:SF0">
    <property type="entry name" value="THIOL:DISULFIDE INTERCHANGE PROTEIN DSBD"/>
    <property type="match status" value="1"/>
</dbReference>
<dbReference type="Proteomes" id="UP000002215">
    <property type="component" value="Chromosome"/>
</dbReference>
<evidence type="ECO:0000313" key="4">
    <source>
        <dbReference type="Proteomes" id="UP000002215"/>
    </source>
</evidence>